<keyword evidence="8" id="KW-1185">Reference proteome</keyword>
<proteinExistence type="inferred from homology"/>
<accession>A0ABS8YRJ4</accession>
<comment type="cofactor">
    <cofactor evidence="1">
        <name>Zn(2+)</name>
        <dbReference type="ChEBI" id="CHEBI:29105"/>
    </cofactor>
</comment>
<evidence type="ECO:0000259" key="6">
    <source>
        <dbReference type="Pfam" id="PF02900"/>
    </source>
</evidence>
<sequence>MGKSIFLSHGSPMIAVENNEYTRFLAELGASWTPEFIVIFSAHWESDDLTISYTNETYETIYDFYGFPDELYRVQYPAPGSEQASARLEELFTASGIQVQRDTSRGLDHGSWSLLKHMYPQANIPVVQVSVNAYLSAEEQVKIGAALRELQHEDVLIIGSGASVHNLRTLKWGQKTAETWALQFDDWLIDKVESKKMNDLFAYQDLAPHASLAVPRAEHFVPLLIALGSSNPDSKAKVLHRSYDVGTLSYLCFEF</sequence>
<comment type="similarity">
    <text evidence="2">Belongs to the DODA-type extradiol aromatic ring-opening dioxygenase family.</text>
</comment>
<feature type="domain" description="Extradiol ring-cleavage dioxygenase class III enzyme subunit B" evidence="6">
    <location>
        <begin position="7"/>
        <end position="245"/>
    </location>
</feature>
<evidence type="ECO:0000256" key="5">
    <source>
        <dbReference type="ARBA" id="ARBA00023002"/>
    </source>
</evidence>
<evidence type="ECO:0000313" key="7">
    <source>
        <dbReference type="EMBL" id="MCE5172927.1"/>
    </source>
</evidence>
<dbReference type="PANTHER" id="PTHR30096:SF0">
    <property type="entry name" value="4,5-DOPA DIOXYGENASE EXTRADIOL-LIKE PROTEIN"/>
    <property type="match status" value="1"/>
</dbReference>
<organism evidence="7 8">
    <name type="scientific">Paenibacillus profundus</name>
    <dbReference type="NCBI Taxonomy" id="1173085"/>
    <lineage>
        <taxon>Bacteria</taxon>
        <taxon>Bacillati</taxon>
        <taxon>Bacillota</taxon>
        <taxon>Bacilli</taxon>
        <taxon>Bacillales</taxon>
        <taxon>Paenibacillaceae</taxon>
        <taxon>Paenibacillus</taxon>
    </lineage>
</organism>
<dbReference type="InterPro" id="IPR004183">
    <property type="entry name" value="Xdiol_dOase_suB"/>
</dbReference>
<dbReference type="Proteomes" id="UP001199916">
    <property type="component" value="Unassembled WGS sequence"/>
</dbReference>
<dbReference type="SUPFAM" id="SSF53213">
    <property type="entry name" value="LigB-like"/>
    <property type="match status" value="1"/>
</dbReference>
<name>A0ABS8YRJ4_9BACL</name>
<dbReference type="RefSeq" id="WP_233698982.1">
    <property type="nucleotide sequence ID" value="NZ_JAJNBZ010000037.1"/>
</dbReference>
<comment type="caution">
    <text evidence="7">The sequence shown here is derived from an EMBL/GenBank/DDBJ whole genome shotgun (WGS) entry which is preliminary data.</text>
</comment>
<keyword evidence="5" id="KW-0560">Oxidoreductase</keyword>
<protein>
    <submittedName>
        <fullName evidence="7">Dioxygenase</fullName>
    </submittedName>
</protein>
<keyword evidence="7" id="KW-0223">Dioxygenase</keyword>
<dbReference type="GO" id="GO:0051213">
    <property type="term" value="F:dioxygenase activity"/>
    <property type="evidence" value="ECO:0007669"/>
    <property type="project" value="UniProtKB-KW"/>
</dbReference>
<evidence type="ECO:0000256" key="2">
    <source>
        <dbReference type="ARBA" id="ARBA00007581"/>
    </source>
</evidence>
<gene>
    <name evidence="7" type="ORF">LQV63_27060</name>
</gene>
<evidence type="ECO:0000256" key="1">
    <source>
        <dbReference type="ARBA" id="ARBA00001947"/>
    </source>
</evidence>
<dbReference type="CDD" id="cd07363">
    <property type="entry name" value="45_DOPA_Dioxygenase"/>
    <property type="match status" value="1"/>
</dbReference>
<dbReference type="Pfam" id="PF02900">
    <property type="entry name" value="LigB"/>
    <property type="match status" value="1"/>
</dbReference>
<evidence type="ECO:0000256" key="3">
    <source>
        <dbReference type="ARBA" id="ARBA00022723"/>
    </source>
</evidence>
<dbReference type="PIRSF" id="PIRSF006157">
    <property type="entry name" value="Doxgns_DODA"/>
    <property type="match status" value="1"/>
</dbReference>
<keyword evidence="3" id="KW-0479">Metal-binding</keyword>
<dbReference type="Gene3D" id="3.40.830.10">
    <property type="entry name" value="LigB-like"/>
    <property type="match status" value="1"/>
</dbReference>
<evidence type="ECO:0000313" key="8">
    <source>
        <dbReference type="Proteomes" id="UP001199916"/>
    </source>
</evidence>
<dbReference type="InterPro" id="IPR014436">
    <property type="entry name" value="Extradiol_dOase_DODA"/>
</dbReference>
<keyword evidence="4" id="KW-0862">Zinc</keyword>
<evidence type="ECO:0000256" key="4">
    <source>
        <dbReference type="ARBA" id="ARBA00022833"/>
    </source>
</evidence>
<reference evidence="7 8" key="1">
    <citation type="submission" date="2021-11" db="EMBL/GenBank/DDBJ databases">
        <title>Draft genome sequence of Paenibacillus profundus YoMME, a new Gram-positive bacteria with exoelectrogenic properties.</title>
        <authorList>
            <person name="Hubenova Y."/>
            <person name="Hubenova E."/>
            <person name="Manasiev Y."/>
            <person name="Peykov S."/>
            <person name="Mitov M."/>
        </authorList>
    </citation>
    <scope>NUCLEOTIDE SEQUENCE [LARGE SCALE GENOMIC DNA]</scope>
    <source>
        <strain evidence="7 8">YoMME</strain>
    </source>
</reference>
<dbReference type="EMBL" id="JAJNBZ010000037">
    <property type="protein sequence ID" value="MCE5172927.1"/>
    <property type="molecule type" value="Genomic_DNA"/>
</dbReference>
<dbReference type="PANTHER" id="PTHR30096">
    <property type="entry name" value="4,5-DOPA DIOXYGENASE EXTRADIOL-LIKE PROTEIN"/>
    <property type="match status" value="1"/>
</dbReference>